<feature type="transmembrane region" description="Helical" evidence="1">
    <location>
        <begin position="106"/>
        <end position="127"/>
    </location>
</feature>
<sequence>MLMTVGAVMFFISTFIIIFSVIYFGLNKRKYESVVKQYQSQGWPLNPSYQFFSNLGYFGSFFITAHFKKLLAGTPIKTGKRVWLPKAHYEFLQSLPGVETRWLIHYYYINFVWMLLIVISMLVGGVAEITA</sequence>
<accession>A0A240CDR6</accession>
<organism evidence="2 3">
    <name type="scientific">Serratia ficaria</name>
    <dbReference type="NCBI Taxonomy" id="61651"/>
    <lineage>
        <taxon>Bacteria</taxon>
        <taxon>Pseudomonadati</taxon>
        <taxon>Pseudomonadota</taxon>
        <taxon>Gammaproteobacteria</taxon>
        <taxon>Enterobacterales</taxon>
        <taxon>Yersiniaceae</taxon>
        <taxon>Serratia</taxon>
    </lineage>
</organism>
<evidence type="ECO:0000313" key="2">
    <source>
        <dbReference type="EMBL" id="SNW05353.1"/>
    </source>
</evidence>
<proteinExistence type="predicted"/>
<name>A0A240CDR6_SERFI</name>
<evidence type="ECO:0000256" key="1">
    <source>
        <dbReference type="SAM" id="Phobius"/>
    </source>
</evidence>
<evidence type="ECO:0000313" key="3">
    <source>
        <dbReference type="Proteomes" id="UP000215134"/>
    </source>
</evidence>
<keyword evidence="1" id="KW-1133">Transmembrane helix</keyword>
<dbReference type="EMBL" id="LT906479">
    <property type="protein sequence ID" value="SNW05353.1"/>
    <property type="molecule type" value="Genomic_DNA"/>
</dbReference>
<feature type="transmembrane region" description="Helical" evidence="1">
    <location>
        <begin position="6"/>
        <end position="26"/>
    </location>
</feature>
<keyword evidence="3" id="KW-1185">Reference proteome</keyword>
<protein>
    <submittedName>
        <fullName evidence="2">Uncharacterized protein</fullName>
    </submittedName>
</protein>
<keyword evidence="1" id="KW-0472">Membrane</keyword>
<dbReference type="RefSeq" id="WP_095099419.1">
    <property type="nucleotide sequence ID" value="NZ_CABITV010000005.1"/>
</dbReference>
<gene>
    <name evidence="2" type="ORF">SAMEA4384070_04341</name>
</gene>
<dbReference type="GeneID" id="75029461"/>
<dbReference type="AlphaFoldDB" id="A0A240CDR6"/>
<dbReference type="Proteomes" id="UP000215134">
    <property type="component" value="Chromosome 1"/>
</dbReference>
<dbReference type="KEGG" id="sfj:SAMEA4384070_4341"/>
<reference evidence="2 3" key="1">
    <citation type="submission" date="2017-06" db="EMBL/GenBank/DDBJ databases">
        <authorList>
            <consortium name="Pathogen Informatics"/>
        </authorList>
    </citation>
    <scope>NUCLEOTIDE SEQUENCE [LARGE SCALE GENOMIC DNA]</scope>
    <source>
        <strain evidence="2 3">NCTC12148</strain>
    </source>
</reference>
<keyword evidence="1" id="KW-0812">Transmembrane</keyword>